<protein>
    <submittedName>
        <fullName evidence="2">Uncharacterized protein</fullName>
    </submittedName>
</protein>
<accession>A0A4Z2H397</accession>
<gene>
    <name evidence="2" type="ORF">EYF80_030445</name>
</gene>
<evidence type="ECO:0000313" key="3">
    <source>
        <dbReference type="Proteomes" id="UP000314294"/>
    </source>
</evidence>
<reference evidence="2 3" key="1">
    <citation type="submission" date="2019-03" db="EMBL/GenBank/DDBJ databases">
        <title>First draft genome of Liparis tanakae, snailfish: a comprehensive survey of snailfish specific genes.</title>
        <authorList>
            <person name="Kim W."/>
            <person name="Song I."/>
            <person name="Jeong J.-H."/>
            <person name="Kim D."/>
            <person name="Kim S."/>
            <person name="Ryu S."/>
            <person name="Song J.Y."/>
            <person name="Lee S.K."/>
        </authorList>
    </citation>
    <scope>NUCLEOTIDE SEQUENCE [LARGE SCALE GENOMIC DNA]</scope>
    <source>
        <tissue evidence="2">Muscle</tissue>
    </source>
</reference>
<name>A0A4Z2H397_9TELE</name>
<comment type="caution">
    <text evidence="2">The sequence shown here is derived from an EMBL/GenBank/DDBJ whole genome shotgun (WGS) entry which is preliminary data.</text>
</comment>
<evidence type="ECO:0000256" key="1">
    <source>
        <dbReference type="SAM" id="MobiDB-lite"/>
    </source>
</evidence>
<dbReference type="Proteomes" id="UP000314294">
    <property type="component" value="Unassembled WGS sequence"/>
</dbReference>
<organism evidence="2 3">
    <name type="scientific">Liparis tanakae</name>
    <name type="common">Tanaka's snailfish</name>
    <dbReference type="NCBI Taxonomy" id="230148"/>
    <lineage>
        <taxon>Eukaryota</taxon>
        <taxon>Metazoa</taxon>
        <taxon>Chordata</taxon>
        <taxon>Craniata</taxon>
        <taxon>Vertebrata</taxon>
        <taxon>Euteleostomi</taxon>
        <taxon>Actinopterygii</taxon>
        <taxon>Neopterygii</taxon>
        <taxon>Teleostei</taxon>
        <taxon>Neoteleostei</taxon>
        <taxon>Acanthomorphata</taxon>
        <taxon>Eupercaria</taxon>
        <taxon>Perciformes</taxon>
        <taxon>Cottioidei</taxon>
        <taxon>Cottales</taxon>
        <taxon>Liparidae</taxon>
        <taxon>Liparis</taxon>
    </lineage>
</organism>
<sequence>MHKVKRLRPMWRARFGKAFMVQTRAELGYQMAELSGSVDTAYLDPFFGLIYQESAIRSWRQSRRYISDTWIHRYITTEQIEIVNAPGCEPRPSALSGVNPRGRSESQTGCHHFVGRKQHSDTSERSGAIAAGLWGDVFPGKRGHCRASPREPLRRYTFFTRLQMELTPAESPRGTTHITRSAGSIFQHSA</sequence>
<evidence type="ECO:0000313" key="2">
    <source>
        <dbReference type="EMBL" id="TNN59342.1"/>
    </source>
</evidence>
<feature type="region of interest" description="Disordered" evidence="1">
    <location>
        <begin position="168"/>
        <end position="190"/>
    </location>
</feature>
<proteinExistence type="predicted"/>
<keyword evidence="3" id="KW-1185">Reference proteome</keyword>
<feature type="compositionally biased region" description="Polar residues" evidence="1">
    <location>
        <begin position="173"/>
        <end position="190"/>
    </location>
</feature>
<dbReference type="AlphaFoldDB" id="A0A4Z2H397"/>
<dbReference type="EMBL" id="SRLO01000358">
    <property type="protein sequence ID" value="TNN59342.1"/>
    <property type="molecule type" value="Genomic_DNA"/>
</dbReference>